<accession>A0A087EH42</accession>
<gene>
    <name evidence="2" type="ORF">BITS_1519</name>
</gene>
<dbReference type="Proteomes" id="UP000029080">
    <property type="component" value="Unassembled WGS sequence"/>
</dbReference>
<dbReference type="Pfam" id="PF19778">
    <property type="entry name" value="RE_endonuc"/>
    <property type="match status" value="1"/>
</dbReference>
<feature type="domain" description="Type III restriction enzyme C-terminal endonuclease" evidence="1">
    <location>
        <begin position="2"/>
        <end position="33"/>
    </location>
</feature>
<sequence>MVETKDSKNGLANTRHEEQSKIDCAKIHFAEFSKEFPDLDCEVGTVYDKVMGW</sequence>
<dbReference type="RefSeq" id="WP_155804631.1">
    <property type="nucleotide sequence ID" value="NZ_JAXEUP010000070.1"/>
</dbReference>
<name>A0A087EH42_9BIFI</name>
<evidence type="ECO:0000259" key="1">
    <source>
        <dbReference type="Pfam" id="PF19778"/>
    </source>
</evidence>
<dbReference type="InterPro" id="IPR045572">
    <property type="entry name" value="RE_endonuc_C"/>
</dbReference>
<keyword evidence="3" id="KW-1185">Reference proteome</keyword>
<proteinExistence type="predicted"/>
<protein>
    <recommendedName>
        <fullName evidence="1">Type III restriction enzyme C-terminal endonuclease domain-containing protein</fullName>
    </recommendedName>
</protein>
<dbReference type="EMBL" id="JGZU01000005">
    <property type="protein sequence ID" value="KFJ07093.1"/>
    <property type="molecule type" value="Genomic_DNA"/>
</dbReference>
<dbReference type="AlphaFoldDB" id="A0A087EH42"/>
<comment type="caution">
    <text evidence="2">The sequence shown here is derived from an EMBL/GenBank/DDBJ whole genome shotgun (WGS) entry which is preliminary data.</text>
</comment>
<evidence type="ECO:0000313" key="2">
    <source>
        <dbReference type="EMBL" id="KFJ07093.1"/>
    </source>
</evidence>
<evidence type="ECO:0000313" key="3">
    <source>
        <dbReference type="Proteomes" id="UP000029080"/>
    </source>
</evidence>
<organism evidence="2 3">
    <name type="scientific">Bifidobacterium tsurumiense</name>
    <dbReference type="NCBI Taxonomy" id="356829"/>
    <lineage>
        <taxon>Bacteria</taxon>
        <taxon>Bacillati</taxon>
        <taxon>Actinomycetota</taxon>
        <taxon>Actinomycetes</taxon>
        <taxon>Bifidobacteriales</taxon>
        <taxon>Bifidobacteriaceae</taxon>
        <taxon>Bifidobacterium</taxon>
    </lineage>
</organism>
<reference evidence="2 3" key="1">
    <citation type="submission" date="2014-03" db="EMBL/GenBank/DDBJ databases">
        <title>Genomics of Bifidobacteria.</title>
        <authorList>
            <person name="Ventura M."/>
            <person name="Milani C."/>
            <person name="Lugli G.A."/>
        </authorList>
    </citation>
    <scope>NUCLEOTIDE SEQUENCE [LARGE SCALE GENOMIC DNA]</scope>
    <source>
        <strain evidence="2 3">JCM 13495</strain>
    </source>
</reference>